<accession>A0AAD3Y2X7</accession>
<evidence type="ECO:0000313" key="2">
    <source>
        <dbReference type="EMBL" id="GMH27507.1"/>
    </source>
</evidence>
<protein>
    <submittedName>
        <fullName evidence="2">Uncharacterized protein</fullName>
    </submittedName>
</protein>
<dbReference type="Proteomes" id="UP001279734">
    <property type="component" value="Unassembled WGS sequence"/>
</dbReference>
<feature type="region of interest" description="Disordered" evidence="1">
    <location>
        <begin position="206"/>
        <end position="229"/>
    </location>
</feature>
<feature type="region of interest" description="Disordered" evidence="1">
    <location>
        <begin position="1"/>
        <end position="21"/>
    </location>
</feature>
<keyword evidence="3" id="KW-1185">Reference proteome</keyword>
<reference evidence="2" key="1">
    <citation type="submission" date="2023-05" db="EMBL/GenBank/DDBJ databases">
        <title>Nepenthes gracilis genome sequencing.</title>
        <authorList>
            <person name="Fukushima K."/>
        </authorList>
    </citation>
    <scope>NUCLEOTIDE SEQUENCE</scope>
    <source>
        <strain evidence="2">SING2019-196</strain>
    </source>
</reference>
<organism evidence="2 3">
    <name type="scientific">Nepenthes gracilis</name>
    <name type="common">Slender pitcher plant</name>
    <dbReference type="NCBI Taxonomy" id="150966"/>
    <lineage>
        <taxon>Eukaryota</taxon>
        <taxon>Viridiplantae</taxon>
        <taxon>Streptophyta</taxon>
        <taxon>Embryophyta</taxon>
        <taxon>Tracheophyta</taxon>
        <taxon>Spermatophyta</taxon>
        <taxon>Magnoliopsida</taxon>
        <taxon>eudicotyledons</taxon>
        <taxon>Gunneridae</taxon>
        <taxon>Pentapetalae</taxon>
        <taxon>Caryophyllales</taxon>
        <taxon>Nepenthaceae</taxon>
        <taxon>Nepenthes</taxon>
    </lineage>
</organism>
<dbReference type="AlphaFoldDB" id="A0AAD3Y2X7"/>
<proteinExistence type="predicted"/>
<evidence type="ECO:0000313" key="3">
    <source>
        <dbReference type="Proteomes" id="UP001279734"/>
    </source>
</evidence>
<gene>
    <name evidence="2" type="ORF">Nepgr_029350</name>
</gene>
<dbReference type="EMBL" id="BSYO01000033">
    <property type="protein sequence ID" value="GMH27507.1"/>
    <property type="molecule type" value="Genomic_DNA"/>
</dbReference>
<sequence>MVPAKLVLSSHPSSSPILGPPNSTNAPLSPLSLPFILPIQQNFSYLLPFLSIAPSDKSFPPLSRADLVHIPVPDASFLRCSKPLVQCAGNLSQLKACSPASSAKCKSKHMTHVNSLLAKDEKCQVGQEGLHFSSSQEDGPTRRSNVGSTVNSVLDIDAEEPCQLVGSDIRVEQLIVRERMQQHSEAVPSEGHLRIAISYEDTHSIQGDASSHDEAPHNDSQDAHSDQEDLQDPTLEALEMLLEANATQSHLAALTPEGRQAVSDLLEHCLLAENATEPISSSASQAERAELNSSSHQVVANQDSLQVSILGAPEFSYSPLEAFDKKEGGAHSSPTQEEIVETPLPHSEELANLFFAGVMLAFKSHSGKNAFFLSGMLVSVSCSASVFAGVGKLYFAWYSVLPVWCPADERKLLARYAVNWLAGMEYWPD</sequence>
<name>A0AAD3Y2X7_NEPGR</name>
<comment type="caution">
    <text evidence="2">The sequence shown here is derived from an EMBL/GenBank/DDBJ whole genome shotgun (WGS) entry which is preliminary data.</text>
</comment>
<feature type="compositionally biased region" description="Basic and acidic residues" evidence="1">
    <location>
        <begin position="210"/>
        <end position="227"/>
    </location>
</feature>
<feature type="compositionally biased region" description="Polar residues" evidence="1">
    <location>
        <begin position="10"/>
        <end position="21"/>
    </location>
</feature>
<evidence type="ECO:0000256" key="1">
    <source>
        <dbReference type="SAM" id="MobiDB-lite"/>
    </source>
</evidence>